<evidence type="ECO:0000313" key="4">
    <source>
        <dbReference type="Proteomes" id="UP001642409"/>
    </source>
</evidence>
<keyword evidence="1" id="KW-0472">Membrane</keyword>
<reference evidence="2" key="1">
    <citation type="submission" date="2023-06" db="EMBL/GenBank/DDBJ databases">
        <authorList>
            <person name="Kurt Z."/>
        </authorList>
    </citation>
    <scope>NUCLEOTIDE SEQUENCE</scope>
</reference>
<reference evidence="3 4" key="2">
    <citation type="submission" date="2024-07" db="EMBL/GenBank/DDBJ databases">
        <authorList>
            <person name="Akdeniz Z."/>
        </authorList>
    </citation>
    <scope>NUCLEOTIDE SEQUENCE [LARGE SCALE GENOMIC DNA]</scope>
</reference>
<sequence length="683" mass="74757">MNQPNFYLFGLTNGIQLQNSNISVNIPQQLSSSSLICFACDVTANASDFTFVASGQNVSSVVISPLTVVQMNQSIIQFRLNGVNVGGLILNASKIAVSISQCNISGFVGQQSVSGSIICFVFEQVSLEADNVRICTNVQNIGQGTLTQTGSITINCIVCREGTPTYGLCQKSLEFGIVEDDKFVCPSPFIFDGQGCSCKEGDVLNGISCVNIFASVNVLNTKQIELNNSIQGINNRTQVLENTTEILNQVIQEQKDINLQFNQTLASVQQILQQQQQYIEDLNLQSQCLNHGVKFQNKLCVTDYEITCSDVTLSCSQQIYIATFDITSISHQVENANNFTNGYVFATATIIQNAFVDVSDYVYSTTVYPLFQSQRTFTNLKIQFGAQTLNSGLFILSSVQSIIINQMNIISRPGSQLTVNANYQLNIFTDSPTRAVINNLLVNLSFASSSGNITLINNVIGILNISGYQIIGDYNSTSTVAMIGLNVKMATINVNQVRFQPSIFNVGNGSSYLFGGSIKLKSIFMINNFAVKIGSSDNFLLLGSISTNGQSNYYYQFGGIIALVHISSSVSVNNVILDSYQKFSSEYISYSGFLIGYVESLISSNITIQNLCLQQNMTSTQKKYVRIYRGFYTNYVIIGIVVGANFNGIYSFTNSIARQNFIDGVQQTECTILKTNSWSVTGC</sequence>
<keyword evidence="1" id="KW-0812">Transmembrane</keyword>
<keyword evidence="1" id="KW-1133">Transmembrane helix</keyword>
<dbReference type="Proteomes" id="UP001642409">
    <property type="component" value="Unassembled WGS sequence"/>
</dbReference>
<evidence type="ECO:0000256" key="1">
    <source>
        <dbReference type="SAM" id="Phobius"/>
    </source>
</evidence>
<organism evidence="2">
    <name type="scientific">Hexamita inflata</name>
    <dbReference type="NCBI Taxonomy" id="28002"/>
    <lineage>
        <taxon>Eukaryota</taxon>
        <taxon>Metamonada</taxon>
        <taxon>Diplomonadida</taxon>
        <taxon>Hexamitidae</taxon>
        <taxon>Hexamitinae</taxon>
        <taxon>Hexamita</taxon>
    </lineage>
</organism>
<dbReference type="EMBL" id="CATOUU010000642">
    <property type="protein sequence ID" value="CAI9936810.1"/>
    <property type="molecule type" value="Genomic_DNA"/>
</dbReference>
<feature type="transmembrane region" description="Helical" evidence="1">
    <location>
        <begin position="631"/>
        <end position="652"/>
    </location>
</feature>
<name>A0AA86PD69_9EUKA</name>
<dbReference type="EMBL" id="CAXDID020000098">
    <property type="protein sequence ID" value="CAL6025293.1"/>
    <property type="molecule type" value="Genomic_DNA"/>
</dbReference>
<dbReference type="AlphaFoldDB" id="A0AA86PD69"/>
<proteinExistence type="predicted"/>
<keyword evidence="4" id="KW-1185">Reference proteome</keyword>
<protein>
    <submittedName>
        <fullName evidence="3">Hypothetical_protein</fullName>
    </submittedName>
</protein>
<comment type="caution">
    <text evidence="2">The sequence shown here is derived from an EMBL/GenBank/DDBJ whole genome shotgun (WGS) entry which is preliminary data.</text>
</comment>
<evidence type="ECO:0000313" key="2">
    <source>
        <dbReference type="EMBL" id="CAI9936810.1"/>
    </source>
</evidence>
<evidence type="ECO:0000313" key="3">
    <source>
        <dbReference type="EMBL" id="CAL6025293.1"/>
    </source>
</evidence>
<gene>
    <name evidence="2" type="ORF">HINF_LOCUS24455</name>
    <name evidence="3" type="ORF">HINF_LOCUS30131</name>
</gene>
<accession>A0AA86PD69</accession>